<evidence type="ECO:0000256" key="1">
    <source>
        <dbReference type="ARBA" id="ARBA00008834"/>
    </source>
</evidence>
<dbReference type="InterPro" id="IPR012334">
    <property type="entry name" value="Pectin_lyas_fold"/>
</dbReference>
<dbReference type="Pfam" id="PF00295">
    <property type="entry name" value="Glyco_hydro_28"/>
    <property type="match status" value="1"/>
</dbReference>
<accession>A0ABW0HXD4</accession>
<gene>
    <name evidence="5" type="ORF">ACFPOF_24075</name>
</gene>
<reference evidence="6" key="1">
    <citation type="journal article" date="2019" name="Int. J. Syst. Evol. Microbiol.">
        <title>The Global Catalogue of Microorganisms (GCM) 10K type strain sequencing project: providing services to taxonomists for standard genome sequencing and annotation.</title>
        <authorList>
            <consortium name="The Broad Institute Genomics Platform"/>
            <consortium name="The Broad Institute Genome Sequencing Center for Infectious Disease"/>
            <person name="Wu L."/>
            <person name="Ma J."/>
        </authorList>
    </citation>
    <scope>NUCLEOTIDE SEQUENCE [LARGE SCALE GENOMIC DNA]</scope>
    <source>
        <strain evidence="6">CGMCC 1.18575</strain>
    </source>
</reference>
<keyword evidence="2 4" id="KW-0378">Hydrolase</keyword>
<name>A0ABW0HXD4_9BACL</name>
<evidence type="ECO:0000256" key="3">
    <source>
        <dbReference type="ARBA" id="ARBA00023295"/>
    </source>
</evidence>
<comment type="similarity">
    <text evidence="1 4">Belongs to the glycosyl hydrolase 28 family.</text>
</comment>
<dbReference type="InterPro" id="IPR011050">
    <property type="entry name" value="Pectin_lyase_fold/virulence"/>
</dbReference>
<evidence type="ECO:0000313" key="5">
    <source>
        <dbReference type="EMBL" id="MFC5405831.1"/>
    </source>
</evidence>
<dbReference type="InterPro" id="IPR006626">
    <property type="entry name" value="PbH1"/>
</dbReference>
<dbReference type="PANTHER" id="PTHR31339">
    <property type="entry name" value="PECTIN LYASE-RELATED"/>
    <property type="match status" value="1"/>
</dbReference>
<dbReference type="InterPro" id="IPR051801">
    <property type="entry name" value="GH28_Enzymes"/>
</dbReference>
<sequence>MDMQVVITEFGAIGDGEAKDTASLQRAINACAADGGGTVIVPRGRFRIGTVYLQSYVSLVLEAGAILEASTERSDYDRLQLYRNTPNPAAYEGVLCAIGARGVSISGKGRIEGQDQSFWIAKERERLRDRSEDTAIAYWAKEWRPMLLLLEDCSDVLIEGITISQSPIYAGWLIDCSNVRITGVTVNNDVEGPNTDGFHLSSCRNVRISDCDFRTGDDAIAIDANGTRASNGITVTNCAFHTSVNCFRIYTGLDPWIKERIYTRISQIAISNCTVSEASGFINVTAEDGEISDIVVTGASLNMEYEGVPIFMMTNRGQIRNVQMSHLIASANGVCTIVGQPEDQIDQIQLADMNFTITPRKKKYGLGIPADMIGYAHHHFGPYNLYLRHVDSIEFNRIQVRWTEHLLPESWSLLHAEHVRHIVLDRIQGAKCGADPSMPVVSLQQVKEAEITRMRVAEPAAVFIRVSEEPAERTCLRLADNDLRLVDIEVKRD</sequence>
<dbReference type="SUPFAM" id="SSF51126">
    <property type="entry name" value="Pectin lyase-like"/>
    <property type="match status" value="1"/>
</dbReference>
<comment type="caution">
    <text evidence="5">The sequence shown here is derived from an EMBL/GenBank/DDBJ whole genome shotgun (WGS) entry which is preliminary data.</text>
</comment>
<proteinExistence type="inferred from homology"/>
<dbReference type="EC" id="3.2.1.-" evidence="5"/>
<protein>
    <submittedName>
        <fullName evidence="5">Glycoside hydrolase family 28 protein</fullName>
        <ecNumber evidence="5">3.2.1.-</ecNumber>
    </submittedName>
</protein>
<organism evidence="5 6">
    <name type="scientific">Cohnella soli</name>
    <dbReference type="NCBI Taxonomy" id="425005"/>
    <lineage>
        <taxon>Bacteria</taxon>
        <taxon>Bacillati</taxon>
        <taxon>Bacillota</taxon>
        <taxon>Bacilli</taxon>
        <taxon>Bacillales</taxon>
        <taxon>Paenibacillaceae</taxon>
        <taxon>Cohnella</taxon>
    </lineage>
</organism>
<evidence type="ECO:0000256" key="2">
    <source>
        <dbReference type="ARBA" id="ARBA00022801"/>
    </source>
</evidence>
<keyword evidence="3 4" id="KW-0326">Glycosidase</keyword>
<dbReference type="EMBL" id="JBHSMI010000052">
    <property type="protein sequence ID" value="MFC5405831.1"/>
    <property type="molecule type" value="Genomic_DNA"/>
</dbReference>
<evidence type="ECO:0000256" key="4">
    <source>
        <dbReference type="RuleBase" id="RU361169"/>
    </source>
</evidence>
<keyword evidence="6" id="KW-1185">Reference proteome</keyword>
<dbReference type="RefSeq" id="WP_378137476.1">
    <property type="nucleotide sequence ID" value="NZ_JBHSMI010000052.1"/>
</dbReference>
<dbReference type="InterPro" id="IPR000743">
    <property type="entry name" value="Glyco_hydro_28"/>
</dbReference>
<dbReference type="PANTHER" id="PTHR31339:SF9">
    <property type="entry name" value="PLASMIN AND FIBRONECTIN-BINDING PROTEIN A"/>
    <property type="match status" value="1"/>
</dbReference>
<evidence type="ECO:0000313" key="6">
    <source>
        <dbReference type="Proteomes" id="UP001596113"/>
    </source>
</evidence>
<dbReference type="Gene3D" id="2.160.20.10">
    <property type="entry name" value="Single-stranded right-handed beta-helix, Pectin lyase-like"/>
    <property type="match status" value="1"/>
</dbReference>
<dbReference type="SMART" id="SM00710">
    <property type="entry name" value="PbH1"/>
    <property type="match status" value="3"/>
</dbReference>
<dbReference type="Proteomes" id="UP001596113">
    <property type="component" value="Unassembled WGS sequence"/>
</dbReference>
<dbReference type="GO" id="GO:0016798">
    <property type="term" value="F:hydrolase activity, acting on glycosyl bonds"/>
    <property type="evidence" value="ECO:0007669"/>
    <property type="project" value="UniProtKB-KW"/>
</dbReference>